<dbReference type="PANTHER" id="PTHR35091:SF2">
    <property type="entry name" value="FLAGELLAR PROTEIN FLIL"/>
    <property type="match status" value="1"/>
</dbReference>
<evidence type="ECO:0000256" key="2">
    <source>
        <dbReference type="ARBA" id="ARBA00004162"/>
    </source>
</evidence>
<evidence type="ECO:0000256" key="8">
    <source>
        <dbReference type="ARBA" id="ARBA00022989"/>
    </source>
</evidence>
<comment type="function">
    <text evidence="1 10">Controls the rotational direction of flagella during chemotaxis.</text>
</comment>
<dbReference type="Pfam" id="PF03748">
    <property type="entry name" value="FliL"/>
    <property type="match status" value="1"/>
</dbReference>
<dbReference type="GO" id="GO:0071978">
    <property type="term" value="P:bacterial-type flagellum-dependent swarming motility"/>
    <property type="evidence" value="ECO:0007669"/>
    <property type="project" value="TreeGrafter"/>
</dbReference>
<evidence type="ECO:0000256" key="1">
    <source>
        <dbReference type="ARBA" id="ARBA00002254"/>
    </source>
</evidence>
<dbReference type="Proteomes" id="UP000074108">
    <property type="component" value="Unassembled WGS sequence"/>
</dbReference>
<dbReference type="GO" id="GO:0005886">
    <property type="term" value="C:plasma membrane"/>
    <property type="evidence" value="ECO:0007669"/>
    <property type="project" value="UniProtKB-SubCell"/>
</dbReference>
<dbReference type="AlphaFoldDB" id="A0A147K9L1"/>
<evidence type="ECO:0000256" key="5">
    <source>
        <dbReference type="ARBA" id="ARBA00022500"/>
    </source>
</evidence>
<organism evidence="11 12">
    <name type="scientific">Bacillus coahuilensis p1.1.43</name>
    <dbReference type="NCBI Taxonomy" id="1150625"/>
    <lineage>
        <taxon>Bacteria</taxon>
        <taxon>Bacillati</taxon>
        <taxon>Bacillota</taxon>
        <taxon>Bacilli</taxon>
        <taxon>Bacillales</taxon>
        <taxon>Bacillaceae</taxon>
        <taxon>Bacillus</taxon>
    </lineage>
</organism>
<feature type="transmembrane region" description="Helical" evidence="10">
    <location>
        <begin position="12"/>
        <end position="30"/>
    </location>
</feature>
<gene>
    <name evidence="11" type="primary">fliL</name>
    <name evidence="11" type="ORF">Q75_06195</name>
</gene>
<keyword evidence="8 10" id="KW-1133">Transmembrane helix</keyword>
<keyword evidence="6 10" id="KW-0812">Transmembrane</keyword>
<evidence type="ECO:0000256" key="10">
    <source>
        <dbReference type="RuleBase" id="RU364125"/>
    </source>
</evidence>
<sequence length="146" mass="16762">MKVNNKLVRMMLIILVLITLLGAVTFVVLWKLSDNGEAAESEPSIDEILEYSVDIPELTTNLLSNNDFIRISFKIQTDSKKAKEELEKRNFQVNDIIIEEMSELTSDEIRGKDGKRNIEDTIKTKLNSLMQEGKIEKVYITSWVIQ</sequence>
<keyword evidence="7 10" id="KW-0283">Flagellar rotation</keyword>
<keyword evidence="5 10" id="KW-0145">Chemotaxis</keyword>
<comment type="subcellular location">
    <subcellularLocation>
        <location evidence="2">Cell membrane</location>
        <topology evidence="2">Single-pass membrane protein</topology>
    </subcellularLocation>
</comment>
<dbReference type="OrthoDB" id="2381796at2"/>
<evidence type="ECO:0000256" key="6">
    <source>
        <dbReference type="ARBA" id="ARBA00022692"/>
    </source>
</evidence>
<keyword evidence="12" id="KW-1185">Reference proteome</keyword>
<keyword evidence="11" id="KW-0966">Cell projection</keyword>
<proteinExistence type="inferred from homology"/>
<evidence type="ECO:0000256" key="9">
    <source>
        <dbReference type="ARBA" id="ARBA00023136"/>
    </source>
</evidence>
<reference evidence="11 12" key="1">
    <citation type="journal article" date="2016" name="Front. Microbiol.">
        <title>Microevolution Analysis of Bacillus coahuilensis Unveils Differences in Phosphorus Acquisition Strategies and Their Regulation.</title>
        <authorList>
            <person name="Gomez-Lunar Z."/>
            <person name="Hernandez-Gonzalez I."/>
            <person name="Rodriguez-Torres M.D."/>
            <person name="Souza V."/>
            <person name="Olmedo-Alvarez G."/>
        </authorList>
    </citation>
    <scope>NUCLEOTIDE SEQUENCE [LARGE SCALE GENOMIC DNA]</scope>
    <source>
        <strain evidence="12">p1.1.43</strain>
    </source>
</reference>
<dbReference type="GO" id="GO:0006935">
    <property type="term" value="P:chemotaxis"/>
    <property type="evidence" value="ECO:0007669"/>
    <property type="project" value="UniProtKB-KW"/>
</dbReference>
<comment type="caution">
    <text evidence="11">The sequence shown here is derived from an EMBL/GenBank/DDBJ whole genome shotgun (WGS) entry which is preliminary data.</text>
</comment>
<evidence type="ECO:0000256" key="7">
    <source>
        <dbReference type="ARBA" id="ARBA00022779"/>
    </source>
</evidence>
<dbReference type="PANTHER" id="PTHR35091">
    <property type="entry name" value="FLAGELLAR PROTEIN FLIL"/>
    <property type="match status" value="1"/>
</dbReference>
<evidence type="ECO:0000313" key="12">
    <source>
        <dbReference type="Proteomes" id="UP000074108"/>
    </source>
</evidence>
<keyword evidence="4 10" id="KW-1003">Cell membrane</keyword>
<name>A0A147K9L1_9BACI</name>
<dbReference type="InterPro" id="IPR005503">
    <property type="entry name" value="FliL"/>
</dbReference>
<keyword evidence="9 10" id="KW-0472">Membrane</keyword>
<keyword evidence="11" id="KW-0282">Flagellum</keyword>
<comment type="similarity">
    <text evidence="3 10">Belongs to the FliL family.</text>
</comment>
<dbReference type="GO" id="GO:0009425">
    <property type="term" value="C:bacterial-type flagellum basal body"/>
    <property type="evidence" value="ECO:0007669"/>
    <property type="project" value="InterPro"/>
</dbReference>
<keyword evidence="11" id="KW-0969">Cilium</keyword>
<dbReference type="NCBIfam" id="NF005826">
    <property type="entry name" value="PRK07718.1"/>
    <property type="match status" value="1"/>
</dbReference>
<dbReference type="STRING" id="1150625.Q75_06195"/>
<dbReference type="PATRIC" id="fig|1150625.3.peg.1296"/>
<dbReference type="RefSeq" id="WP_029326785.1">
    <property type="nucleotide sequence ID" value="NZ_LDYG01000024.1"/>
</dbReference>
<accession>A0A147K9L1</accession>
<dbReference type="EMBL" id="LDYG01000024">
    <property type="protein sequence ID" value="KUP07116.1"/>
    <property type="molecule type" value="Genomic_DNA"/>
</dbReference>
<evidence type="ECO:0000256" key="3">
    <source>
        <dbReference type="ARBA" id="ARBA00008281"/>
    </source>
</evidence>
<evidence type="ECO:0000313" key="11">
    <source>
        <dbReference type="EMBL" id="KUP07116.1"/>
    </source>
</evidence>
<evidence type="ECO:0000256" key="4">
    <source>
        <dbReference type="ARBA" id="ARBA00022475"/>
    </source>
</evidence>
<protein>
    <recommendedName>
        <fullName evidence="10">Flagellar protein FliL</fullName>
    </recommendedName>
</protein>